<evidence type="ECO:0000256" key="2">
    <source>
        <dbReference type="SAM" id="MobiDB-lite"/>
    </source>
</evidence>
<protein>
    <recommendedName>
        <fullName evidence="3">Reverse transcriptase Ty1/copia-type domain-containing protein</fullName>
    </recommendedName>
</protein>
<sequence length="1605" mass="184772">MLLMQAQENGVALDEEQLLFIAGRQDNDVDEDVDEQHVQDLALNVDNVFQADDCDAFDYDVDEAPTAQTMFMANLLSIDLVYNEAGPSYDSDILSKVHDHDHYQDIVCEHHEEHEMHDDVQPNYVVDTHTDYARDSDMILYDQYNTVIDKSLTTKLEIYKEQVELYERRARFELTEKEQKIDKQFRIVITDRNIKEEILKNELHFKENKYLEEFLDMKALKEKVEDKLYKQDQSLQTVHMLCKPKLYYDEQYKVAIGYKNPLCLTHAKQVQPALYNGHEIIKTNHVPAIMHNSKDTLEIAKITRKKINEKMNDPECAKKKVKIAPHDYLKENYLATFTPQKQLTLEQIFWSKDLIKIKVEALKEQTTSSRPMKALMVYPLNTPTTLKRITPTRLTEGERSFEKTKECYLTEVIPFFKTLKEHFEGIQKALTKEMKEMKEIFKELEAEVDQNVVHRKHDEIERKNLLIANDNLIADCLSKDVFYTATDSMLTFSRFSDMHEALNAAEKWIAELKSKNSKLQNKIQNDDHDVMANHFSKLSFCSRATQRSGSKQRQYDSELREKISRLTTKHSEAVPIHDRTALDSQTKELHAKINALHDLNERWRAENETVKRHYKELYDSIKITRAKNIEMTDSLLTKVANLKAQLTEHHKSNCVTMPIVKSKVLALGRNFIKKFIETVRFRNDHFGAIKGYEDYVIGDNVISRISSGLVPNLVPVAPYVPPTNKELEILFQPMFDEYLEPPRVERPISLASAVLVSVNSAAESTLMDENPFSPVDNDPFINIFASNLLLKHHHPRMLARLVAKGYRQEEGIYFEESFAPVARIEAIRIFIANAANKNMTIYQMDVKIAFLNGKLKDEVYVSQPEGFVDPDHPTHVYRLKKALYGLKQAPRAWYDTLSWFFLDNKFSKGAVDPTLFARKIGKHILFVQIYDYKFLKIPKAFSSKFALEILKKFGMDPVDQTRFRSMVGSLMYLTASRPDLMLAVCMCARKEKRSKGWFSYILYTMADMNIPANDAPAEQAPAIANTSCASDSLGKNLTMASHGKKKTTHLLISSIRFVGKDDREIFGMSIPDALLTDEIKRAPYYGEYQEHVAKYQQYLDSEHGKEEEEGATECPTSTKGPARSVVIREPDSGRIQPLLDVQGKGKEKRHTLMPTEASRHVESPSLDAELAPTDSETESDNVVSKINTGDQDEGQAGPNPVIFEEPASSTGILSSLQNLKKELSFTYQFFIEKQQEEKPGKTSAEAEVQSMVLVLIHQDTSSVPLMTTLVIDLTMSQSGSPFPTSTTTTSIITTTSLPPPPQQSTADLILAKRIGKLEQHMADLLQNNLALEERLDKHGSRLYKLENLNFPHQEILQQQMFEDKSYEAHEDHKNLYDALRISLERDYSNQLLSDLEEARQKKRQRRDSPRTPSSCPYLLLLLHLIVHLDLLRNKWKPLPEEERPVNPEPTWTIPSFNVSDVENNWATTLVLTYETPVENSLLAKTEDMMNFLNWYCRQFQMEECHKMLTDRVDWTNPKGDQIRVDVEMQGGLICDHTVRLGELSPTLFKRSIEHEQERIAVTYGALWRPVLALKAWARRAALQRELQEMKGRVTALEQKRDSRER</sequence>
<feature type="domain" description="Reverse transcriptase Ty1/copia-type" evidence="3">
    <location>
        <begin position="796"/>
        <end position="932"/>
    </location>
</feature>
<feature type="compositionally biased region" description="Low complexity" evidence="2">
    <location>
        <begin position="1280"/>
        <end position="1296"/>
    </location>
</feature>
<feature type="coiled-coil region" evidence="1">
    <location>
        <begin position="502"/>
        <end position="529"/>
    </location>
</feature>
<evidence type="ECO:0000259" key="3">
    <source>
        <dbReference type="Pfam" id="PF07727"/>
    </source>
</evidence>
<feature type="region of interest" description="Disordered" evidence="2">
    <location>
        <begin position="1280"/>
        <end position="1303"/>
    </location>
</feature>
<feature type="compositionally biased region" description="Polar residues" evidence="2">
    <location>
        <begin position="1180"/>
        <end position="1189"/>
    </location>
</feature>
<dbReference type="InterPro" id="IPR013103">
    <property type="entry name" value="RVT_2"/>
</dbReference>
<comment type="caution">
    <text evidence="4">The sequence shown here is derived from an EMBL/GenBank/DDBJ whole genome shotgun (WGS) entry which is preliminary data.</text>
</comment>
<feature type="region of interest" description="Disordered" evidence="2">
    <location>
        <begin position="1101"/>
        <end position="1205"/>
    </location>
</feature>
<proteinExistence type="predicted"/>
<dbReference type="Pfam" id="PF07727">
    <property type="entry name" value="RVT_2"/>
    <property type="match status" value="1"/>
</dbReference>
<evidence type="ECO:0000256" key="1">
    <source>
        <dbReference type="SAM" id="Coils"/>
    </source>
</evidence>
<accession>A0A6L2MHG2</accession>
<organism evidence="4">
    <name type="scientific">Tanacetum cinerariifolium</name>
    <name type="common">Dalmatian daisy</name>
    <name type="synonym">Chrysanthemum cinerariifolium</name>
    <dbReference type="NCBI Taxonomy" id="118510"/>
    <lineage>
        <taxon>Eukaryota</taxon>
        <taxon>Viridiplantae</taxon>
        <taxon>Streptophyta</taxon>
        <taxon>Embryophyta</taxon>
        <taxon>Tracheophyta</taxon>
        <taxon>Spermatophyta</taxon>
        <taxon>Magnoliopsida</taxon>
        <taxon>eudicotyledons</taxon>
        <taxon>Gunneridae</taxon>
        <taxon>Pentapetalae</taxon>
        <taxon>asterids</taxon>
        <taxon>campanulids</taxon>
        <taxon>Asterales</taxon>
        <taxon>Asteraceae</taxon>
        <taxon>Asteroideae</taxon>
        <taxon>Anthemideae</taxon>
        <taxon>Anthemidinae</taxon>
        <taxon>Tanacetum</taxon>
    </lineage>
</organism>
<name>A0A6L2MHG2_TANCI</name>
<dbReference type="PANTHER" id="PTHR11439:SF483">
    <property type="entry name" value="PEPTIDE SYNTHASE GLIP-LIKE, PUTATIVE (AFU_ORTHOLOGUE AFUA_3G12920)-RELATED"/>
    <property type="match status" value="1"/>
</dbReference>
<gene>
    <name evidence="4" type="ORF">Tci_045346</name>
</gene>
<feature type="coiled-coil region" evidence="1">
    <location>
        <begin position="1314"/>
        <end position="1341"/>
    </location>
</feature>
<dbReference type="PANTHER" id="PTHR11439">
    <property type="entry name" value="GAG-POL-RELATED RETROTRANSPOSON"/>
    <property type="match status" value="1"/>
</dbReference>
<evidence type="ECO:0000313" key="4">
    <source>
        <dbReference type="EMBL" id="GEU73368.1"/>
    </source>
</evidence>
<keyword evidence="1" id="KW-0175">Coiled coil</keyword>
<reference evidence="4" key="1">
    <citation type="journal article" date="2019" name="Sci. Rep.">
        <title>Draft genome of Tanacetum cinerariifolium, the natural source of mosquito coil.</title>
        <authorList>
            <person name="Yamashiro T."/>
            <person name="Shiraishi A."/>
            <person name="Satake H."/>
            <person name="Nakayama K."/>
        </authorList>
    </citation>
    <scope>NUCLEOTIDE SEQUENCE</scope>
</reference>
<dbReference type="EMBL" id="BKCJ010006675">
    <property type="protein sequence ID" value="GEU73368.1"/>
    <property type="molecule type" value="Genomic_DNA"/>
</dbReference>